<dbReference type="RefSeq" id="XP_009053671.1">
    <property type="nucleotide sequence ID" value="XM_009055423.1"/>
</dbReference>
<feature type="transmembrane region" description="Helical" evidence="5">
    <location>
        <begin position="115"/>
        <end position="132"/>
    </location>
</feature>
<protein>
    <recommendedName>
        <fullName evidence="6">SLC26A/SulP transporter domain-containing protein</fullName>
    </recommendedName>
</protein>
<feature type="transmembrane region" description="Helical" evidence="5">
    <location>
        <begin position="301"/>
        <end position="319"/>
    </location>
</feature>
<dbReference type="OrthoDB" id="288203at2759"/>
<evidence type="ECO:0000259" key="6">
    <source>
        <dbReference type="Pfam" id="PF00916"/>
    </source>
</evidence>
<evidence type="ECO:0000256" key="3">
    <source>
        <dbReference type="ARBA" id="ARBA00022989"/>
    </source>
</evidence>
<evidence type="ECO:0000256" key="1">
    <source>
        <dbReference type="ARBA" id="ARBA00004141"/>
    </source>
</evidence>
<dbReference type="Proteomes" id="UP000030746">
    <property type="component" value="Unassembled WGS sequence"/>
</dbReference>
<accession>V4AG35</accession>
<feature type="transmembrane region" description="Helical" evidence="5">
    <location>
        <begin position="422"/>
        <end position="441"/>
    </location>
</feature>
<keyword evidence="3 5" id="KW-1133">Transmembrane helix</keyword>
<keyword evidence="8" id="KW-1185">Reference proteome</keyword>
<dbReference type="NCBIfam" id="TIGR00815">
    <property type="entry name" value="sulP"/>
    <property type="match status" value="1"/>
</dbReference>
<feature type="transmembrane region" description="Helical" evidence="5">
    <location>
        <begin position="485"/>
        <end position="510"/>
    </location>
</feature>
<feature type="transmembrane region" description="Helical" evidence="5">
    <location>
        <begin position="356"/>
        <end position="375"/>
    </location>
</feature>
<dbReference type="InterPro" id="IPR011547">
    <property type="entry name" value="SLC26A/SulP_dom"/>
</dbReference>
<reference evidence="7 8" key="1">
    <citation type="journal article" date="2013" name="Nature">
        <title>Insights into bilaterian evolution from three spiralian genomes.</title>
        <authorList>
            <person name="Simakov O."/>
            <person name="Marletaz F."/>
            <person name="Cho S.J."/>
            <person name="Edsinger-Gonzales E."/>
            <person name="Havlak P."/>
            <person name="Hellsten U."/>
            <person name="Kuo D.H."/>
            <person name="Larsson T."/>
            <person name="Lv J."/>
            <person name="Arendt D."/>
            <person name="Savage R."/>
            <person name="Osoegawa K."/>
            <person name="de Jong P."/>
            <person name="Grimwood J."/>
            <person name="Chapman J.A."/>
            <person name="Shapiro H."/>
            <person name="Aerts A."/>
            <person name="Otillar R.P."/>
            <person name="Terry A.Y."/>
            <person name="Boore J.L."/>
            <person name="Grigoriev I.V."/>
            <person name="Lindberg D.R."/>
            <person name="Seaver E.C."/>
            <person name="Weisblat D.A."/>
            <person name="Putnam N.H."/>
            <person name="Rokhsar D.S."/>
        </authorList>
    </citation>
    <scope>NUCLEOTIDE SEQUENCE [LARGE SCALE GENOMIC DNA]</scope>
</reference>
<dbReference type="GeneID" id="20231361"/>
<dbReference type="InterPro" id="IPR036513">
    <property type="entry name" value="STAS_dom_sf"/>
</dbReference>
<dbReference type="HOGENOM" id="CLU_003182_9_5_1"/>
<proteinExistence type="predicted"/>
<feature type="transmembrane region" description="Helical" evidence="5">
    <location>
        <begin position="269"/>
        <end position="289"/>
    </location>
</feature>
<feature type="transmembrane region" description="Helical" evidence="5">
    <location>
        <begin position="186"/>
        <end position="210"/>
    </location>
</feature>
<dbReference type="OMA" id="KFMMALQ"/>
<comment type="subcellular location">
    <subcellularLocation>
        <location evidence="1">Membrane</location>
        <topology evidence="1">Multi-pass membrane protein</topology>
    </subcellularLocation>
</comment>
<dbReference type="EMBL" id="KB201611">
    <property type="protein sequence ID" value="ESO95832.1"/>
    <property type="molecule type" value="Genomic_DNA"/>
</dbReference>
<gene>
    <name evidence="7" type="ORF">LOTGIDRAFT_116526</name>
</gene>
<feature type="transmembrane region" description="Helical" evidence="5">
    <location>
        <begin position="387"/>
        <end position="410"/>
    </location>
</feature>
<dbReference type="GO" id="GO:0055085">
    <property type="term" value="P:transmembrane transport"/>
    <property type="evidence" value="ECO:0007669"/>
    <property type="project" value="InterPro"/>
</dbReference>
<dbReference type="InterPro" id="IPR001902">
    <property type="entry name" value="SLC26A/SulP_fam"/>
</dbReference>
<keyword evidence="2 5" id="KW-0812">Transmembrane</keyword>
<dbReference type="CTD" id="20231361"/>
<name>V4AG35_LOTGI</name>
<evidence type="ECO:0000256" key="5">
    <source>
        <dbReference type="SAM" id="Phobius"/>
    </source>
</evidence>
<evidence type="ECO:0000256" key="4">
    <source>
        <dbReference type="ARBA" id="ARBA00023136"/>
    </source>
</evidence>
<feature type="transmembrane region" description="Helical" evidence="5">
    <location>
        <begin position="138"/>
        <end position="158"/>
    </location>
</feature>
<dbReference type="Pfam" id="PF00916">
    <property type="entry name" value="Sulfate_transp"/>
    <property type="match status" value="1"/>
</dbReference>
<keyword evidence="4 5" id="KW-0472">Membrane</keyword>
<dbReference type="KEGG" id="lgi:LOTGIDRAFT_116526"/>
<evidence type="ECO:0000313" key="7">
    <source>
        <dbReference type="EMBL" id="ESO95832.1"/>
    </source>
</evidence>
<organism evidence="7 8">
    <name type="scientific">Lottia gigantea</name>
    <name type="common">Giant owl limpet</name>
    <dbReference type="NCBI Taxonomy" id="225164"/>
    <lineage>
        <taxon>Eukaryota</taxon>
        <taxon>Metazoa</taxon>
        <taxon>Spiralia</taxon>
        <taxon>Lophotrochozoa</taxon>
        <taxon>Mollusca</taxon>
        <taxon>Gastropoda</taxon>
        <taxon>Patellogastropoda</taxon>
        <taxon>Lottioidea</taxon>
        <taxon>Lottiidae</taxon>
        <taxon>Lottia</taxon>
    </lineage>
</organism>
<sequence>MNESEDVEIRNALINEERVVVERPVYTQLEFDKGFTSIQRPAKTPKVWAKKKVSKFECSGKCVGKFITQVFPFLSLLKGYSIRNDFPADIIAGLTVGIMHIPQGMAYGQLSTLPPVYGLYVSFFPVLVYFFFGSSKHVSVGTFAVVSLMVGSVVDKGLASKGLSLDRPASSNNGTSDIFNLLRTQLGFAMAVTFAVGAIQLLMGMVRLGFVTVYLSDPLISGFTTGAACHVFTSQIKHIFGVAVNRYNGPFKLIYSYRDFFKNIPTTNFAALIGSAICILVLVLVKELINNNPRIKPKLKMPVPIELIVVIIGTLVSEFSRLNEVYDVNIVGDVPVGFPVPRANQFMYLPDVISDAIAIAIVAFVISVSMAKILAKRHDYDIDSNQELVAYGVCNIFGSFFSSFCTAASLSRSLVQEGVGGRTQVCGLISSTLLVVVLLVIGPYFKSLPNCVLASIIIVALKGMFKQFLELKRLWSISVIDFAVWLMTFLATVLLDVDYGLMVGVGFALLTVIGRSQSPYTCVLGQVPGTDIYRDTSVYRAVNELDCIKIFRIDSALFFANSEHFKTQIYKQTVDPKIVKKLRRKKEKLIRKINKEEKNDDNGNVS</sequence>
<feature type="domain" description="SLC26A/SulP transporter" evidence="6">
    <location>
        <begin position="87"/>
        <end position="488"/>
    </location>
</feature>
<evidence type="ECO:0000313" key="8">
    <source>
        <dbReference type="Proteomes" id="UP000030746"/>
    </source>
</evidence>
<dbReference type="GO" id="GO:0016020">
    <property type="term" value="C:membrane"/>
    <property type="evidence" value="ECO:0007669"/>
    <property type="project" value="UniProtKB-SubCell"/>
</dbReference>
<dbReference type="PANTHER" id="PTHR11814">
    <property type="entry name" value="SULFATE TRANSPORTER"/>
    <property type="match status" value="1"/>
</dbReference>
<dbReference type="AlphaFoldDB" id="V4AG35"/>
<dbReference type="Gene3D" id="3.30.750.24">
    <property type="entry name" value="STAS domain"/>
    <property type="match status" value="1"/>
</dbReference>
<evidence type="ECO:0000256" key="2">
    <source>
        <dbReference type="ARBA" id="ARBA00022692"/>
    </source>
</evidence>